<comment type="domain">
    <text evidence="5">Consists of three domains, a large central CORE domain and two small peripheral domains, NMPbind and LID, which undergo movements during catalysis. The LID domain closes over the site of phosphoryl transfer upon ATP binding. Assembling and dissambling the active center during each catalytic cycle provides an effective means to prevent ATP hydrolysis. Some bacteria have evolved a zinc-coordinating structure that stabilizes the LID domain.</text>
</comment>
<evidence type="ECO:0000313" key="9">
    <source>
        <dbReference type="EMBL" id="TLD70368.1"/>
    </source>
</evidence>
<dbReference type="GO" id="GO:0004017">
    <property type="term" value="F:AMP kinase activity"/>
    <property type="evidence" value="ECO:0007669"/>
    <property type="project" value="UniProtKB-UniRule"/>
</dbReference>
<keyword evidence="1 5" id="KW-0808">Transferase</keyword>
<dbReference type="HAMAP" id="MF_00235">
    <property type="entry name" value="Adenylate_kinase_Adk"/>
    <property type="match status" value="1"/>
</dbReference>
<comment type="subcellular location">
    <subcellularLocation>
        <location evidence="5 7">Cytoplasm</location>
    </subcellularLocation>
</comment>
<sequence>MSSIRGVFFCPGVVLEWSREQSVRCERRSRNGLSACWPLCSEAVVCGGAPRAWAFWFSSRGGEPCGSRRLWLNLLPFPFLPILMSQAILQQHSSEKPVVVLLGGPGSGKGTHGQALAKSLGYRHLSTGTHFRDHILRETSLGRQAKEFIKAGQLVPDEVTNKLVQTMLGDGGSASGFVLDGYPRSVDQAEALDVMVPLLECVVTQSLYLVVSEEEMVRRLSGRLTCRACGQSFHETSRPPVLEGVCDACGGELFRRADDEPATIRQRVAVFQQVIRPLLEFYRGTGRLLEVAAEGPVEEVTARVIKAAAMVHNR</sequence>
<dbReference type="GO" id="GO:0005737">
    <property type="term" value="C:cytoplasm"/>
    <property type="evidence" value="ECO:0007669"/>
    <property type="project" value="UniProtKB-SubCell"/>
</dbReference>
<feature type="binding site" evidence="5">
    <location>
        <position position="132"/>
    </location>
    <ligand>
        <name>AMP</name>
        <dbReference type="ChEBI" id="CHEBI:456215"/>
    </ligand>
</feature>
<feature type="binding site" evidence="5">
    <location>
        <position position="246"/>
    </location>
    <ligand>
        <name>Zn(2+)</name>
        <dbReference type="ChEBI" id="CHEBI:29105"/>
        <note>structural</note>
    </ligand>
</feature>
<keyword evidence="3 5" id="KW-0547">Nucleotide-binding</keyword>
<keyword evidence="5" id="KW-0479">Metal-binding</keyword>
<keyword evidence="5" id="KW-0963">Cytoplasm</keyword>
<comment type="pathway">
    <text evidence="5">Purine metabolism; AMP biosynthesis via salvage pathway; AMP from ADP: step 1/1.</text>
</comment>
<dbReference type="Proteomes" id="UP000306196">
    <property type="component" value="Unassembled WGS sequence"/>
</dbReference>
<dbReference type="EMBL" id="VAUV01000008">
    <property type="protein sequence ID" value="TLD70368.1"/>
    <property type="molecule type" value="Genomic_DNA"/>
</dbReference>
<dbReference type="UniPathway" id="UPA00588">
    <property type="reaction ID" value="UER00649"/>
</dbReference>
<evidence type="ECO:0000259" key="8">
    <source>
        <dbReference type="Pfam" id="PF05191"/>
    </source>
</evidence>
<feature type="binding site" evidence="5">
    <location>
        <position position="127"/>
    </location>
    <ligand>
        <name>AMP</name>
        <dbReference type="ChEBI" id="CHEBI:456215"/>
    </ligand>
</feature>
<dbReference type="Gene3D" id="3.40.50.300">
    <property type="entry name" value="P-loop containing nucleotide triphosphate hydrolases"/>
    <property type="match status" value="1"/>
</dbReference>
<dbReference type="GO" id="GO:0005524">
    <property type="term" value="F:ATP binding"/>
    <property type="evidence" value="ECO:0007669"/>
    <property type="project" value="UniProtKB-UniRule"/>
</dbReference>
<gene>
    <name evidence="5" type="primary">adk</name>
    <name evidence="9" type="ORF">FEM03_11575</name>
</gene>
<keyword evidence="4 5" id="KW-0418">Kinase</keyword>
<feature type="binding site" evidence="5">
    <location>
        <position position="267"/>
    </location>
    <ligand>
        <name>AMP</name>
        <dbReference type="ChEBI" id="CHEBI:456215"/>
    </ligand>
</feature>
<feature type="binding site" evidence="5">
    <location>
        <begin position="181"/>
        <end position="184"/>
    </location>
    <ligand>
        <name>AMP</name>
        <dbReference type="ChEBI" id="CHEBI:456215"/>
    </ligand>
</feature>
<feature type="binding site" evidence="5">
    <location>
        <position position="295"/>
    </location>
    <ligand>
        <name>ATP</name>
        <dbReference type="ChEBI" id="CHEBI:30616"/>
    </ligand>
</feature>
<evidence type="ECO:0000256" key="1">
    <source>
        <dbReference type="ARBA" id="ARBA00022679"/>
    </source>
</evidence>
<feature type="binding site" evidence="5">
    <location>
        <begin position="153"/>
        <end position="155"/>
    </location>
    <ligand>
        <name>AMP</name>
        <dbReference type="ChEBI" id="CHEBI:456215"/>
    </ligand>
</feature>
<evidence type="ECO:0000256" key="5">
    <source>
        <dbReference type="HAMAP-Rule" id="MF_00235"/>
    </source>
</evidence>
<feature type="region of interest" description="NMP" evidence="5">
    <location>
        <begin position="126"/>
        <end position="155"/>
    </location>
</feature>
<keyword evidence="5" id="KW-0862">Zinc</keyword>
<dbReference type="PRINTS" id="PR00094">
    <property type="entry name" value="ADENYLTKNASE"/>
</dbReference>
<evidence type="ECO:0000256" key="2">
    <source>
        <dbReference type="ARBA" id="ARBA00022727"/>
    </source>
</evidence>
<feature type="region of interest" description="LID" evidence="5">
    <location>
        <begin position="222"/>
        <end position="259"/>
    </location>
</feature>
<dbReference type="OrthoDB" id="9805030at2"/>
<name>A0A5R8KDH8_9BACT</name>
<evidence type="ECO:0000256" key="6">
    <source>
        <dbReference type="RuleBase" id="RU003330"/>
    </source>
</evidence>
<comment type="catalytic activity">
    <reaction evidence="5 7">
        <text>AMP + ATP = 2 ADP</text>
        <dbReference type="Rhea" id="RHEA:12973"/>
        <dbReference type="ChEBI" id="CHEBI:30616"/>
        <dbReference type="ChEBI" id="CHEBI:456215"/>
        <dbReference type="ChEBI" id="CHEBI:456216"/>
        <dbReference type="EC" id="2.7.4.3"/>
    </reaction>
</comment>
<dbReference type="NCBIfam" id="TIGR01351">
    <property type="entry name" value="adk"/>
    <property type="match status" value="1"/>
</dbReference>
<dbReference type="AlphaFoldDB" id="A0A5R8KDH8"/>
<comment type="caution">
    <text evidence="9">The sequence shown here is derived from an EMBL/GenBank/DDBJ whole genome shotgun (WGS) entry which is preliminary data.</text>
</comment>
<feature type="binding site" evidence="5">
    <location>
        <position position="229"/>
    </location>
    <ligand>
        <name>Zn(2+)</name>
        <dbReference type="ChEBI" id="CHEBI:29105"/>
        <note>structural</note>
    </ligand>
</feature>
<dbReference type="InterPro" id="IPR027417">
    <property type="entry name" value="P-loop_NTPase"/>
</dbReference>
<dbReference type="InterPro" id="IPR033690">
    <property type="entry name" value="Adenylat_kinase_CS"/>
</dbReference>
<dbReference type="Pfam" id="PF05191">
    <property type="entry name" value="ADK_lid"/>
    <property type="match status" value="1"/>
</dbReference>
<feature type="binding site" evidence="5">
    <location>
        <position position="256"/>
    </location>
    <ligand>
        <name>AMP</name>
        <dbReference type="ChEBI" id="CHEBI:456215"/>
    </ligand>
</feature>
<reference evidence="9 10" key="1">
    <citation type="submission" date="2019-05" db="EMBL/GenBank/DDBJ databases">
        <title>Verrucobacter flavum gen. nov., sp. nov. a new member of the family Verrucomicrobiaceae.</title>
        <authorList>
            <person name="Szuroczki S."/>
            <person name="Abbaszade G."/>
            <person name="Szabo A."/>
            <person name="Felfoldi T."/>
            <person name="Schumann P."/>
            <person name="Boka K."/>
            <person name="Keki Z."/>
            <person name="Toumi M."/>
            <person name="Toth E."/>
        </authorList>
    </citation>
    <scope>NUCLEOTIDE SEQUENCE [LARGE SCALE GENOMIC DNA]</scope>
    <source>
        <strain evidence="9 10">MG-N-17</strain>
    </source>
</reference>
<dbReference type="InterPro" id="IPR006259">
    <property type="entry name" value="Adenyl_kin_sub"/>
</dbReference>
<feature type="domain" description="Adenylate kinase active site lid" evidence="8">
    <location>
        <begin position="223"/>
        <end position="258"/>
    </location>
</feature>
<protein>
    <recommendedName>
        <fullName evidence="5 7">Adenylate kinase</fullName>
        <shortName evidence="5">AK</shortName>
        <ecNumber evidence="5 7">2.7.4.3</ecNumber>
    </recommendedName>
    <alternativeName>
        <fullName evidence="5">ATP-AMP transphosphorylase</fullName>
    </alternativeName>
    <alternativeName>
        <fullName evidence="5">ATP:AMP phosphotransferase</fullName>
    </alternativeName>
    <alternativeName>
        <fullName evidence="5">Adenylate monophosphate kinase</fullName>
    </alternativeName>
</protein>
<feature type="binding site" evidence="5">
    <location>
        <position position="223"/>
    </location>
    <ligand>
        <name>ATP</name>
        <dbReference type="ChEBI" id="CHEBI:30616"/>
    </ligand>
</feature>
<dbReference type="PANTHER" id="PTHR23359">
    <property type="entry name" value="NUCLEOTIDE KINASE"/>
    <property type="match status" value="1"/>
</dbReference>
<dbReference type="InterPro" id="IPR007862">
    <property type="entry name" value="Adenylate_kinase_lid-dom"/>
</dbReference>
<feature type="binding site" evidence="5">
    <location>
        <begin position="232"/>
        <end position="233"/>
    </location>
    <ligand>
        <name>ATP</name>
        <dbReference type="ChEBI" id="CHEBI:30616"/>
    </ligand>
</feature>
<evidence type="ECO:0000256" key="4">
    <source>
        <dbReference type="ARBA" id="ARBA00022777"/>
    </source>
</evidence>
<keyword evidence="2 5" id="KW-0545">Nucleotide biosynthesis</keyword>
<feature type="binding site" evidence="5">
    <location>
        <position position="188"/>
    </location>
    <ligand>
        <name>AMP</name>
        <dbReference type="ChEBI" id="CHEBI:456215"/>
    </ligand>
</feature>
<feature type="binding site" evidence="5">
    <location>
        <position position="249"/>
    </location>
    <ligand>
        <name>Zn(2+)</name>
        <dbReference type="ChEBI" id="CHEBI:29105"/>
        <note>structural</note>
    </ligand>
</feature>
<dbReference type="SUPFAM" id="SSF52540">
    <property type="entry name" value="P-loop containing nucleoside triphosphate hydrolases"/>
    <property type="match status" value="1"/>
</dbReference>
<dbReference type="InterPro" id="IPR000850">
    <property type="entry name" value="Adenylat/UMP-CMP_kin"/>
</dbReference>
<evidence type="ECO:0000256" key="3">
    <source>
        <dbReference type="ARBA" id="ARBA00022741"/>
    </source>
</evidence>
<proteinExistence type="inferred from homology"/>
<organism evidence="9 10">
    <name type="scientific">Phragmitibacter flavus</name>
    <dbReference type="NCBI Taxonomy" id="2576071"/>
    <lineage>
        <taxon>Bacteria</taxon>
        <taxon>Pseudomonadati</taxon>
        <taxon>Verrucomicrobiota</taxon>
        <taxon>Verrucomicrobiia</taxon>
        <taxon>Verrucomicrobiales</taxon>
        <taxon>Verrucomicrobiaceae</taxon>
        <taxon>Phragmitibacter</taxon>
    </lineage>
</organism>
<comment type="similarity">
    <text evidence="5 6">Belongs to the adenylate kinase family.</text>
</comment>
<dbReference type="CDD" id="cd01428">
    <property type="entry name" value="ADK"/>
    <property type="match status" value="1"/>
</dbReference>
<keyword evidence="10" id="KW-1185">Reference proteome</keyword>
<dbReference type="PROSITE" id="PS00113">
    <property type="entry name" value="ADENYLATE_KINASE"/>
    <property type="match status" value="1"/>
</dbReference>
<dbReference type="EC" id="2.7.4.3" evidence="5 7"/>
<dbReference type="Pfam" id="PF00406">
    <property type="entry name" value="ADK"/>
    <property type="match status" value="1"/>
</dbReference>
<keyword evidence="5 7" id="KW-0067">ATP-binding</keyword>
<accession>A0A5R8KDH8</accession>
<comment type="subunit">
    <text evidence="5 7">Monomer.</text>
</comment>
<dbReference type="GO" id="GO:0044209">
    <property type="term" value="P:AMP salvage"/>
    <property type="evidence" value="ECO:0007669"/>
    <property type="project" value="UniProtKB-UniRule"/>
</dbReference>
<evidence type="ECO:0000256" key="7">
    <source>
        <dbReference type="RuleBase" id="RU003331"/>
    </source>
</evidence>
<feature type="binding site" evidence="5">
    <location>
        <begin position="106"/>
        <end position="111"/>
    </location>
    <ligand>
        <name>ATP</name>
        <dbReference type="ChEBI" id="CHEBI:30616"/>
    </ligand>
</feature>
<dbReference type="GO" id="GO:0008270">
    <property type="term" value="F:zinc ion binding"/>
    <property type="evidence" value="ECO:0007669"/>
    <property type="project" value="UniProtKB-UniRule"/>
</dbReference>
<feature type="binding site" evidence="5">
    <location>
        <position position="226"/>
    </location>
    <ligand>
        <name>Zn(2+)</name>
        <dbReference type="ChEBI" id="CHEBI:29105"/>
        <note>structural</note>
    </ligand>
</feature>
<evidence type="ECO:0000313" key="10">
    <source>
        <dbReference type="Proteomes" id="UP000306196"/>
    </source>
</evidence>
<comment type="function">
    <text evidence="5">Catalyzes the reversible transfer of the terminal phosphate group between ATP and AMP. Plays an important role in cellular energy homeostasis and in adenine nucleotide metabolism.</text>
</comment>